<organism evidence="1 2">
    <name type="scientific">Cirrhinus molitorella</name>
    <name type="common">mud carp</name>
    <dbReference type="NCBI Taxonomy" id="172907"/>
    <lineage>
        <taxon>Eukaryota</taxon>
        <taxon>Metazoa</taxon>
        <taxon>Chordata</taxon>
        <taxon>Craniata</taxon>
        <taxon>Vertebrata</taxon>
        <taxon>Euteleostomi</taxon>
        <taxon>Actinopterygii</taxon>
        <taxon>Neopterygii</taxon>
        <taxon>Teleostei</taxon>
        <taxon>Ostariophysi</taxon>
        <taxon>Cypriniformes</taxon>
        <taxon>Cyprinidae</taxon>
        <taxon>Labeoninae</taxon>
        <taxon>Labeonini</taxon>
        <taxon>Cirrhinus</taxon>
    </lineage>
</organism>
<proteinExistence type="predicted"/>
<dbReference type="EMBL" id="JAYMGO010000017">
    <property type="protein sequence ID" value="KAL1257326.1"/>
    <property type="molecule type" value="Genomic_DNA"/>
</dbReference>
<comment type="caution">
    <text evidence="1">The sequence shown here is derived from an EMBL/GenBank/DDBJ whole genome shotgun (WGS) entry which is preliminary data.</text>
</comment>
<name>A0ABR3LZ84_9TELE</name>
<reference evidence="1 2" key="1">
    <citation type="submission" date="2023-09" db="EMBL/GenBank/DDBJ databases">
        <authorList>
            <person name="Wang M."/>
        </authorList>
    </citation>
    <scope>NUCLEOTIDE SEQUENCE [LARGE SCALE GENOMIC DNA]</scope>
    <source>
        <strain evidence="1">GT-2023</strain>
        <tissue evidence="1">Liver</tissue>
    </source>
</reference>
<evidence type="ECO:0000313" key="1">
    <source>
        <dbReference type="EMBL" id="KAL1257326.1"/>
    </source>
</evidence>
<protein>
    <submittedName>
        <fullName evidence="1">Uncharacterized protein</fullName>
    </submittedName>
</protein>
<accession>A0ABR3LZ84</accession>
<sequence>MRNDLCNCAAQMPVDDQRLERRLVSQMQIRMIDTGSMKHFRSEELSQRARTHASVCCYSSWSGLKRTSEAF</sequence>
<dbReference type="Proteomes" id="UP001558613">
    <property type="component" value="Unassembled WGS sequence"/>
</dbReference>
<gene>
    <name evidence="1" type="ORF">QQF64_010570</name>
</gene>
<evidence type="ECO:0000313" key="2">
    <source>
        <dbReference type="Proteomes" id="UP001558613"/>
    </source>
</evidence>
<keyword evidence="2" id="KW-1185">Reference proteome</keyword>